<feature type="region of interest" description="Disordered" evidence="1">
    <location>
        <begin position="1"/>
        <end position="27"/>
    </location>
</feature>
<feature type="compositionally biased region" description="Polar residues" evidence="1">
    <location>
        <begin position="1"/>
        <end position="19"/>
    </location>
</feature>
<evidence type="ECO:0000313" key="3">
    <source>
        <dbReference type="Proteomes" id="UP000282378"/>
    </source>
</evidence>
<dbReference type="AlphaFoldDB" id="A0A3M2YZE9"/>
<accession>A0A3M2YZE9</accession>
<comment type="caution">
    <text evidence="2">The sequence shown here is derived from an EMBL/GenBank/DDBJ whole genome shotgun (WGS) entry which is preliminary data.</text>
</comment>
<proteinExistence type="predicted"/>
<organism evidence="2 3">
    <name type="scientific">Pseudomonas syringae pv. maculicola</name>
    <dbReference type="NCBI Taxonomy" id="59511"/>
    <lineage>
        <taxon>Bacteria</taxon>
        <taxon>Pseudomonadati</taxon>
        <taxon>Pseudomonadota</taxon>
        <taxon>Gammaproteobacteria</taxon>
        <taxon>Pseudomonadales</taxon>
        <taxon>Pseudomonadaceae</taxon>
        <taxon>Pseudomonas</taxon>
    </lineage>
</organism>
<dbReference type="EMBL" id="RBNL01002074">
    <property type="protein sequence ID" value="RML81167.1"/>
    <property type="molecule type" value="Genomic_DNA"/>
</dbReference>
<protein>
    <submittedName>
        <fullName evidence="2">Uncharacterized protein</fullName>
    </submittedName>
</protein>
<name>A0A3M2YZE9_PSEYM</name>
<reference evidence="2 3" key="1">
    <citation type="submission" date="2018-08" db="EMBL/GenBank/DDBJ databases">
        <title>Recombination of ecologically and evolutionarily significant loci maintains genetic cohesion in the Pseudomonas syringae species complex.</title>
        <authorList>
            <person name="Dillon M."/>
            <person name="Thakur S."/>
            <person name="Almeida R.N.D."/>
            <person name="Weir B.S."/>
            <person name="Guttman D.S."/>
        </authorList>
    </citation>
    <scope>NUCLEOTIDE SEQUENCE [LARGE SCALE GENOMIC DNA]</scope>
    <source>
        <strain evidence="2 3">88_10</strain>
    </source>
</reference>
<dbReference type="Proteomes" id="UP000282378">
    <property type="component" value="Unassembled WGS sequence"/>
</dbReference>
<evidence type="ECO:0000313" key="2">
    <source>
        <dbReference type="EMBL" id="RML81167.1"/>
    </source>
</evidence>
<sequence>MPPASSAKQRLSFTLSTPASAGDGNDEKLHKSIARFYEKKTGSNSTANAETNA</sequence>
<gene>
    <name evidence="2" type="ORF">APX70_05417</name>
</gene>
<evidence type="ECO:0000256" key="1">
    <source>
        <dbReference type="SAM" id="MobiDB-lite"/>
    </source>
</evidence>